<gene>
    <name evidence="4 7" type="primary">prmC</name>
    <name evidence="7" type="ORF">ACFFIT_06860</name>
</gene>
<dbReference type="InterPro" id="IPR004556">
    <property type="entry name" value="HemK-like"/>
</dbReference>
<feature type="binding site" evidence="4">
    <location>
        <begin position="199"/>
        <end position="202"/>
    </location>
    <ligand>
        <name>substrate</name>
    </ligand>
</feature>
<protein>
    <recommendedName>
        <fullName evidence="4">Release factor glutamine methyltransferase</fullName>
        <shortName evidence="4">RF MTase</shortName>
        <ecNumber evidence="4">2.1.1.297</ecNumber>
    </recommendedName>
    <alternativeName>
        <fullName evidence="4">N5-glutamine methyltransferase PrmC</fullName>
    </alternativeName>
    <alternativeName>
        <fullName evidence="4">Protein-(glutamine-N5) MTase PrmC</fullName>
    </alternativeName>
    <alternativeName>
        <fullName evidence="4">Protein-glutamine N-methyltransferase PrmC</fullName>
    </alternativeName>
</protein>
<keyword evidence="1 4" id="KW-0489">Methyltransferase</keyword>
<dbReference type="PROSITE" id="PS00092">
    <property type="entry name" value="N6_MTASE"/>
    <property type="match status" value="1"/>
</dbReference>
<evidence type="ECO:0000259" key="6">
    <source>
        <dbReference type="Pfam" id="PF17827"/>
    </source>
</evidence>
<dbReference type="InterPro" id="IPR019874">
    <property type="entry name" value="RF_methyltr_PrmC"/>
</dbReference>
<name>A0ABV6CBY7_9GAMM</name>
<evidence type="ECO:0000256" key="2">
    <source>
        <dbReference type="ARBA" id="ARBA00022679"/>
    </source>
</evidence>
<evidence type="ECO:0000256" key="4">
    <source>
        <dbReference type="HAMAP-Rule" id="MF_02126"/>
    </source>
</evidence>
<dbReference type="NCBIfam" id="TIGR03534">
    <property type="entry name" value="RF_mod_PrmC"/>
    <property type="match status" value="1"/>
</dbReference>
<evidence type="ECO:0000313" key="8">
    <source>
        <dbReference type="Proteomes" id="UP001589758"/>
    </source>
</evidence>
<feature type="binding site" evidence="4">
    <location>
        <position position="199"/>
    </location>
    <ligand>
        <name>S-adenosyl-L-methionine</name>
        <dbReference type="ChEBI" id="CHEBI:59789"/>
    </ligand>
</feature>
<feature type="domain" description="Methyltransferase" evidence="5">
    <location>
        <begin position="118"/>
        <end position="261"/>
    </location>
</feature>
<feature type="binding site" evidence="4">
    <location>
        <position position="150"/>
    </location>
    <ligand>
        <name>S-adenosyl-L-methionine</name>
        <dbReference type="ChEBI" id="CHEBI:59789"/>
    </ligand>
</feature>
<evidence type="ECO:0000313" key="7">
    <source>
        <dbReference type="EMBL" id="MFC0179806.1"/>
    </source>
</evidence>
<dbReference type="Gene3D" id="1.10.8.10">
    <property type="entry name" value="DNA helicase RuvA subunit, C-terminal domain"/>
    <property type="match status" value="1"/>
</dbReference>
<organism evidence="7 8">
    <name type="scientific">Thorsellia kenyensis</name>
    <dbReference type="NCBI Taxonomy" id="1549888"/>
    <lineage>
        <taxon>Bacteria</taxon>
        <taxon>Pseudomonadati</taxon>
        <taxon>Pseudomonadota</taxon>
        <taxon>Gammaproteobacteria</taxon>
        <taxon>Enterobacterales</taxon>
        <taxon>Thorselliaceae</taxon>
        <taxon>Thorsellia</taxon>
    </lineage>
</organism>
<evidence type="ECO:0000256" key="1">
    <source>
        <dbReference type="ARBA" id="ARBA00022603"/>
    </source>
</evidence>
<dbReference type="PANTHER" id="PTHR18895">
    <property type="entry name" value="HEMK METHYLTRANSFERASE"/>
    <property type="match status" value="1"/>
</dbReference>
<feature type="binding site" evidence="4">
    <location>
        <position position="183"/>
    </location>
    <ligand>
        <name>S-adenosyl-L-methionine</name>
        <dbReference type="ChEBI" id="CHEBI:59789"/>
    </ligand>
</feature>
<dbReference type="SUPFAM" id="SSF53335">
    <property type="entry name" value="S-adenosyl-L-methionine-dependent methyltransferases"/>
    <property type="match status" value="1"/>
</dbReference>
<feature type="domain" description="Release factor glutamine methyltransferase N-terminal" evidence="6">
    <location>
        <begin position="27"/>
        <end position="83"/>
    </location>
</feature>
<dbReference type="GO" id="GO:0032259">
    <property type="term" value="P:methylation"/>
    <property type="evidence" value="ECO:0007669"/>
    <property type="project" value="UniProtKB-KW"/>
</dbReference>
<accession>A0ABV6CBY7</accession>
<dbReference type="GO" id="GO:0102559">
    <property type="term" value="F:peptide chain release factor N(5)-glutamine methyltransferase activity"/>
    <property type="evidence" value="ECO:0007669"/>
    <property type="project" value="UniProtKB-EC"/>
</dbReference>
<dbReference type="Proteomes" id="UP001589758">
    <property type="component" value="Unassembled WGS sequence"/>
</dbReference>
<dbReference type="RefSeq" id="WP_385876912.1">
    <property type="nucleotide sequence ID" value="NZ_JBHLXE010000076.1"/>
</dbReference>
<dbReference type="EMBL" id="JBHLXE010000076">
    <property type="protein sequence ID" value="MFC0179806.1"/>
    <property type="molecule type" value="Genomic_DNA"/>
</dbReference>
<comment type="similarity">
    <text evidence="4">Belongs to the protein N5-glutamine methyltransferase family. PrmC subfamily.</text>
</comment>
<keyword evidence="3 4" id="KW-0949">S-adenosyl-L-methionine</keyword>
<comment type="function">
    <text evidence="4">Methylates the class 1 translation termination release factors RF1/PrfA and RF2/PrfB on the glutamine residue of the universally conserved GGQ motif.</text>
</comment>
<sequence length="294" mass="33255">MITIYTWLANAVKALEKAKNDGILDGYCIPKREVYYLLSHVLGKNSAYLMAFGEEQLNDVEIAQLNHILEQRLEGRPIAYILGIKEFWSLPLKVSQATLIPRPDTESLIEKILELYSNKALSVLDLGTGTGAIVFALAKERPNWQFLGVDLISDAVDLALENKVRLAQLISDIDRIDFRQSNWFDTIDREECFDIIVSNPPYICESDEHLSQGDVRFEPKTALVSLANGLADLNHITKSAKKHLKKGGHLFLEHGYLQHESVKTLFLSHGYKNIQSYQDYNGKDRITFAQYGGL</sequence>
<dbReference type="HAMAP" id="MF_02126">
    <property type="entry name" value="RF_methyltr_PrmC"/>
    <property type="match status" value="1"/>
</dbReference>
<dbReference type="CDD" id="cd02440">
    <property type="entry name" value="AdoMet_MTases"/>
    <property type="match status" value="1"/>
</dbReference>
<dbReference type="Pfam" id="PF13847">
    <property type="entry name" value="Methyltransf_31"/>
    <property type="match status" value="1"/>
</dbReference>
<keyword evidence="8" id="KW-1185">Reference proteome</keyword>
<dbReference type="NCBIfam" id="TIGR00536">
    <property type="entry name" value="hemK_fam"/>
    <property type="match status" value="1"/>
</dbReference>
<evidence type="ECO:0000256" key="3">
    <source>
        <dbReference type="ARBA" id="ARBA00022691"/>
    </source>
</evidence>
<dbReference type="EC" id="2.1.1.297" evidence="4"/>
<feature type="binding site" evidence="4">
    <location>
        <begin position="127"/>
        <end position="131"/>
    </location>
    <ligand>
        <name>S-adenosyl-L-methionine</name>
        <dbReference type="ChEBI" id="CHEBI:59789"/>
    </ligand>
</feature>
<dbReference type="Gene3D" id="3.40.50.150">
    <property type="entry name" value="Vaccinia Virus protein VP39"/>
    <property type="match status" value="1"/>
</dbReference>
<dbReference type="PANTHER" id="PTHR18895:SF74">
    <property type="entry name" value="MTRF1L RELEASE FACTOR GLUTAMINE METHYLTRANSFERASE"/>
    <property type="match status" value="1"/>
</dbReference>
<dbReference type="InterPro" id="IPR029063">
    <property type="entry name" value="SAM-dependent_MTases_sf"/>
</dbReference>
<comment type="catalytic activity">
    <reaction evidence="4">
        <text>L-glutaminyl-[peptide chain release factor] + S-adenosyl-L-methionine = N(5)-methyl-L-glutaminyl-[peptide chain release factor] + S-adenosyl-L-homocysteine + H(+)</text>
        <dbReference type="Rhea" id="RHEA:42896"/>
        <dbReference type="Rhea" id="RHEA-COMP:10271"/>
        <dbReference type="Rhea" id="RHEA-COMP:10272"/>
        <dbReference type="ChEBI" id="CHEBI:15378"/>
        <dbReference type="ChEBI" id="CHEBI:30011"/>
        <dbReference type="ChEBI" id="CHEBI:57856"/>
        <dbReference type="ChEBI" id="CHEBI:59789"/>
        <dbReference type="ChEBI" id="CHEBI:61891"/>
        <dbReference type="EC" id="2.1.1.297"/>
    </reaction>
</comment>
<dbReference type="InterPro" id="IPR040758">
    <property type="entry name" value="PrmC_N"/>
</dbReference>
<dbReference type="InterPro" id="IPR025714">
    <property type="entry name" value="Methyltranfer_dom"/>
</dbReference>
<dbReference type="InterPro" id="IPR002052">
    <property type="entry name" value="DNA_methylase_N6_adenine_CS"/>
</dbReference>
<dbReference type="InterPro" id="IPR050320">
    <property type="entry name" value="N5-glutamine_MTase"/>
</dbReference>
<keyword evidence="2 4" id="KW-0808">Transferase</keyword>
<dbReference type="Pfam" id="PF17827">
    <property type="entry name" value="PrmC_N"/>
    <property type="match status" value="1"/>
</dbReference>
<comment type="caution">
    <text evidence="7">The sequence shown here is derived from an EMBL/GenBank/DDBJ whole genome shotgun (WGS) entry which is preliminary data.</text>
</comment>
<reference evidence="7 8" key="1">
    <citation type="submission" date="2024-09" db="EMBL/GenBank/DDBJ databases">
        <authorList>
            <person name="Sun Q."/>
            <person name="Mori K."/>
        </authorList>
    </citation>
    <scope>NUCLEOTIDE SEQUENCE [LARGE SCALE GENOMIC DNA]</scope>
    <source>
        <strain evidence="7 8">CCM 8545</strain>
    </source>
</reference>
<evidence type="ECO:0000259" key="5">
    <source>
        <dbReference type="Pfam" id="PF13847"/>
    </source>
</evidence>
<proteinExistence type="inferred from homology"/>